<dbReference type="SUPFAM" id="SSF52172">
    <property type="entry name" value="CheY-like"/>
    <property type="match status" value="1"/>
</dbReference>
<dbReference type="SMART" id="SM00448">
    <property type="entry name" value="REC"/>
    <property type="match status" value="1"/>
</dbReference>
<dbReference type="AlphaFoldDB" id="A0A2W7N206"/>
<feature type="domain" description="Response regulatory" evidence="2">
    <location>
        <begin position="2"/>
        <end position="124"/>
    </location>
</feature>
<dbReference type="Proteomes" id="UP000249239">
    <property type="component" value="Unassembled WGS sequence"/>
</dbReference>
<proteinExistence type="predicted"/>
<dbReference type="InterPro" id="IPR011006">
    <property type="entry name" value="CheY-like_superfamily"/>
</dbReference>
<dbReference type="GO" id="GO:0000160">
    <property type="term" value="P:phosphorelay signal transduction system"/>
    <property type="evidence" value="ECO:0007669"/>
    <property type="project" value="InterPro"/>
</dbReference>
<comment type="caution">
    <text evidence="3">The sequence shown here is derived from an EMBL/GenBank/DDBJ whole genome shotgun (WGS) entry which is preliminary data.</text>
</comment>
<reference evidence="3 4" key="1">
    <citation type="submission" date="2018-06" db="EMBL/GenBank/DDBJ databases">
        <title>Genomic Encyclopedia of Archaeal and Bacterial Type Strains, Phase II (KMG-II): from individual species to whole genera.</title>
        <authorList>
            <person name="Goeker M."/>
        </authorList>
    </citation>
    <scope>NUCLEOTIDE SEQUENCE [LARGE SCALE GENOMIC DNA]</scope>
    <source>
        <strain evidence="3 4">DSM 6779</strain>
    </source>
</reference>
<keyword evidence="4" id="KW-1185">Reference proteome</keyword>
<name>A0A2W7N206_9BACT</name>
<feature type="modified residue" description="4-aspartylphosphate" evidence="1">
    <location>
        <position position="55"/>
    </location>
</feature>
<sequence length="124" mass="14631">MKILIIENEYSFIDTPFEYLNDLYFNNSIEYTVIPKSQDLRHFNSIVNFDYVFLDISLAKKSELDGFGILRRIKDDNLDVKNIVILTGNHYIKEKLIEKGLPSDYPILTKPIDFEDLLKIIRRV</sequence>
<dbReference type="InterPro" id="IPR001789">
    <property type="entry name" value="Sig_transdc_resp-reg_receiver"/>
</dbReference>
<dbReference type="PROSITE" id="PS50110">
    <property type="entry name" value="RESPONSE_REGULATORY"/>
    <property type="match status" value="1"/>
</dbReference>
<evidence type="ECO:0000259" key="2">
    <source>
        <dbReference type="PROSITE" id="PS50110"/>
    </source>
</evidence>
<evidence type="ECO:0000256" key="1">
    <source>
        <dbReference type="PROSITE-ProRule" id="PRU00169"/>
    </source>
</evidence>
<dbReference type="EMBL" id="QKZK01000046">
    <property type="protein sequence ID" value="PZX10894.1"/>
    <property type="molecule type" value="Genomic_DNA"/>
</dbReference>
<protein>
    <submittedName>
        <fullName evidence="3">Response regulator receiver domain-containing protein</fullName>
    </submittedName>
</protein>
<evidence type="ECO:0000313" key="3">
    <source>
        <dbReference type="EMBL" id="PZX10894.1"/>
    </source>
</evidence>
<dbReference type="Gene3D" id="3.40.50.2300">
    <property type="match status" value="1"/>
</dbReference>
<accession>A0A2W7N206</accession>
<gene>
    <name evidence="3" type="ORF">LX69_03280</name>
</gene>
<keyword evidence="1" id="KW-0597">Phosphoprotein</keyword>
<organism evidence="3 4">
    <name type="scientific">Breznakibacter xylanolyticus</name>
    <dbReference type="NCBI Taxonomy" id="990"/>
    <lineage>
        <taxon>Bacteria</taxon>
        <taxon>Pseudomonadati</taxon>
        <taxon>Bacteroidota</taxon>
        <taxon>Bacteroidia</taxon>
        <taxon>Marinilabiliales</taxon>
        <taxon>Marinilabiliaceae</taxon>
        <taxon>Breznakibacter</taxon>
    </lineage>
</organism>
<evidence type="ECO:0000313" key="4">
    <source>
        <dbReference type="Proteomes" id="UP000249239"/>
    </source>
</evidence>
<dbReference type="RefSeq" id="WP_111447065.1">
    <property type="nucleotide sequence ID" value="NZ_QKZK01000046.1"/>
</dbReference>
<dbReference type="OrthoDB" id="7631574at2"/>